<name>A0A936ZRR9_9FLAO</name>
<dbReference type="Proteomes" id="UP000651057">
    <property type="component" value="Unassembled WGS sequence"/>
</dbReference>
<dbReference type="PROSITE" id="PS51257">
    <property type="entry name" value="PROKAR_LIPOPROTEIN"/>
    <property type="match status" value="1"/>
</dbReference>
<dbReference type="RefSeq" id="WP_201918568.1">
    <property type="nucleotide sequence ID" value="NZ_BAABAX010000005.1"/>
</dbReference>
<dbReference type="AlphaFoldDB" id="A0A936ZRR9"/>
<keyword evidence="2" id="KW-1185">Reference proteome</keyword>
<accession>A0A936ZRR9</accession>
<proteinExistence type="predicted"/>
<evidence type="ECO:0000313" key="2">
    <source>
        <dbReference type="Proteomes" id="UP000651057"/>
    </source>
</evidence>
<protein>
    <recommendedName>
        <fullName evidence="3">Lipocalin-like domain-containing protein</fullName>
    </recommendedName>
</protein>
<reference evidence="1" key="1">
    <citation type="submission" date="2021-01" db="EMBL/GenBank/DDBJ databases">
        <authorList>
            <person name="Zhong Y.L."/>
        </authorList>
    </citation>
    <scope>NUCLEOTIDE SEQUENCE</scope>
    <source>
        <strain evidence="1">KCTC 23302</strain>
    </source>
</reference>
<dbReference type="EMBL" id="JAERQJ010000003">
    <property type="protein sequence ID" value="MBL0683508.1"/>
    <property type="molecule type" value="Genomic_DNA"/>
</dbReference>
<evidence type="ECO:0000313" key="1">
    <source>
        <dbReference type="EMBL" id="MBL0683508.1"/>
    </source>
</evidence>
<gene>
    <name evidence="1" type="ORF">JJQ60_08270</name>
</gene>
<organism evidence="1 2">
    <name type="scientific">Aquimarina mytili</name>
    <dbReference type="NCBI Taxonomy" id="874423"/>
    <lineage>
        <taxon>Bacteria</taxon>
        <taxon>Pseudomonadati</taxon>
        <taxon>Bacteroidota</taxon>
        <taxon>Flavobacteriia</taxon>
        <taxon>Flavobacteriales</taxon>
        <taxon>Flavobacteriaceae</taxon>
        <taxon>Aquimarina</taxon>
    </lineage>
</organism>
<evidence type="ECO:0008006" key="3">
    <source>
        <dbReference type="Google" id="ProtNLM"/>
    </source>
</evidence>
<sequence length="186" mass="19943">MKKIVFFLFAVSAIIVTSCSNDDDVIPFVADASLIPGAWDLQEIRSENGTFTTTVQNLPITGTYSISGKDYNASVTLTEATAENEPNTLSSTGSFTLVATFSIPLQEPIVIEEAIPEVLGTGEWSVNGNTLTTTTQGESQSYEIIALSAQALTLRIAINEETTVESALGTLTINITGDQFIELRKQ</sequence>
<comment type="caution">
    <text evidence="1">The sequence shown here is derived from an EMBL/GenBank/DDBJ whole genome shotgun (WGS) entry which is preliminary data.</text>
</comment>